<evidence type="ECO:0000313" key="7">
    <source>
        <dbReference type="EMBL" id="SDI86239.1"/>
    </source>
</evidence>
<reference evidence="7 8" key="1">
    <citation type="submission" date="2016-10" db="EMBL/GenBank/DDBJ databases">
        <authorList>
            <person name="de Groot N.N."/>
        </authorList>
    </citation>
    <scope>NUCLEOTIDE SEQUENCE [LARGE SCALE GENOMIC DNA]</scope>
    <source>
        <strain evidence="7 8">LMG 2247</strain>
    </source>
</reference>
<accession>A0A1G8P1C7</accession>
<dbReference type="InterPro" id="IPR050465">
    <property type="entry name" value="UPF0194_transport"/>
</dbReference>
<dbReference type="EMBL" id="FNCJ01000039">
    <property type="protein sequence ID" value="SDI86239.1"/>
    <property type="molecule type" value="Genomic_DNA"/>
</dbReference>
<gene>
    <name evidence="7" type="ORF">SAMN05216466_13911</name>
</gene>
<dbReference type="PANTHER" id="PTHR32347">
    <property type="entry name" value="EFFLUX SYSTEM COMPONENT YKNX-RELATED"/>
    <property type="match status" value="1"/>
</dbReference>
<evidence type="ECO:0000259" key="6">
    <source>
        <dbReference type="Pfam" id="PF25954"/>
    </source>
</evidence>
<organism evidence="7 8">
    <name type="scientific">Paraburkholderia phenazinium</name>
    <dbReference type="NCBI Taxonomy" id="60549"/>
    <lineage>
        <taxon>Bacteria</taxon>
        <taxon>Pseudomonadati</taxon>
        <taxon>Pseudomonadota</taxon>
        <taxon>Betaproteobacteria</taxon>
        <taxon>Burkholderiales</taxon>
        <taxon>Burkholderiaceae</taxon>
        <taxon>Paraburkholderia</taxon>
    </lineage>
</organism>
<evidence type="ECO:0000256" key="2">
    <source>
        <dbReference type="ARBA" id="ARBA00010602"/>
    </source>
</evidence>
<comment type="subcellular location">
    <subcellularLocation>
        <location evidence="1">Periplasm</location>
    </subcellularLocation>
</comment>
<dbReference type="PANTHER" id="PTHR32347:SF29">
    <property type="entry name" value="UPF0194 MEMBRANE PROTEIN YBHG"/>
    <property type="match status" value="1"/>
</dbReference>
<evidence type="ECO:0000256" key="3">
    <source>
        <dbReference type="ARBA" id="ARBA00022729"/>
    </source>
</evidence>
<keyword evidence="4" id="KW-0574">Periplasm</keyword>
<dbReference type="RefSeq" id="WP_244106153.1">
    <property type="nucleotide sequence ID" value="NZ_CADERL010000004.1"/>
</dbReference>
<dbReference type="Gene3D" id="1.10.287.470">
    <property type="entry name" value="Helix hairpin bin"/>
    <property type="match status" value="1"/>
</dbReference>
<dbReference type="Proteomes" id="UP000199706">
    <property type="component" value="Unassembled WGS sequence"/>
</dbReference>
<dbReference type="Pfam" id="PF25954">
    <property type="entry name" value="Beta-barrel_RND_2"/>
    <property type="match status" value="1"/>
</dbReference>
<dbReference type="GO" id="GO:0042597">
    <property type="term" value="C:periplasmic space"/>
    <property type="evidence" value="ECO:0007669"/>
    <property type="project" value="UniProtKB-SubCell"/>
</dbReference>
<protein>
    <submittedName>
        <fullName evidence="7">HlyD family secretion protein</fullName>
    </submittedName>
</protein>
<evidence type="ECO:0000313" key="8">
    <source>
        <dbReference type="Proteomes" id="UP000199706"/>
    </source>
</evidence>
<evidence type="ECO:0000256" key="1">
    <source>
        <dbReference type="ARBA" id="ARBA00004418"/>
    </source>
</evidence>
<name>A0A1G8P1C7_9BURK</name>
<evidence type="ECO:0000256" key="4">
    <source>
        <dbReference type="ARBA" id="ARBA00022764"/>
    </source>
</evidence>
<dbReference type="SUPFAM" id="SSF111369">
    <property type="entry name" value="HlyD-like secretion proteins"/>
    <property type="match status" value="1"/>
</dbReference>
<dbReference type="AlphaFoldDB" id="A0A1G8P1C7"/>
<dbReference type="Gene3D" id="2.40.50.100">
    <property type="match status" value="1"/>
</dbReference>
<evidence type="ECO:0000256" key="5">
    <source>
        <dbReference type="ARBA" id="ARBA00023054"/>
    </source>
</evidence>
<sequence>MIDKLHTTLSAHRLQVLLALALLAVAIGAYGAWRWSALFGPSEDTSHVVVSGNIEAHESVLSVTQVQAPIVYLPFDEGAYVKRDTVLARLDDSLYRQQTEIDRTDLDIATAQISANESTLAATHNSVVSDQFDLAEKRLDLGRNETLLKSNAVSVQARDLALTAERQSAATLAHDQALVEVASNNIALARANRAAADAKLKLDQVMLSYTVLRAPFDGVIAVREAELGELAGAGVAIFTIDELDHVWLRAYVNEPDIGKVRLHESVDVTTDTYPGKTYRGRVSFISPQAEFTPKTVETHAERVTLVYRIRVDIDNPTHELLPGMPADASIALLAAGK</sequence>
<keyword evidence="3" id="KW-0732">Signal</keyword>
<keyword evidence="5" id="KW-0175">Coiled coil</keyword>
<proteinExistence type="inferred from homology"/>
<feature type="domain" description="CusB-like beta-barrel" evidence="6">
    <location>
        <begin position="246"/>
        <end position="330"/>
    </location>
</feature>
<dbReference type="InterPro" id="IPR058792">
    <property type="entry name" value="Beta-barrel_RND_2"/>
</dbReference>
<dbReference type="Gene3D" id="2.40.30.170">
    <property type="match status" value="1"/>
</dbReference>
<comment type="similarity">
    <text evidence="2">Belongs to the UPF0194 family.</text>
</comment>